<evidence type="ECO:0000256" key="1">
    <source>
        <dbReference type="ARBA" id="ARBA00022485"/>
    </source>
</evidence>
<keyword evidence="5" id="KW-0411">Iron-sulfur</keyword>
<evidence type="ECO:0000313" key="6">
    <source>
        <dbReference type="EMBL" id="GGG44331.1"/>
    </source>
</evidence>
<keyword evidence="1" id="KW-0004">4Fe-4S</keyword>
<dbReference type="InterPro" id="IPR036188">
    <property type="entry name" value="FAD/NAD-bd_sf"/>
</dbReference>
<evidence type="ECO:0000256" key="4">
    <source>
        <dbReference type="ARBA" id="ARBA00023004"/>
    </source>
</evidence>
<dbReference type="PRINTS" id="PR00411">
    <property type="entry name" value="PNDRDTASEI"/>
</dbReference>
<dbReference type="PANTHER" id="PTHR43498">
    <property type="entry name" value="FERREDOXIN:COB-COM HETERODISULFIDE REDUCTASE SUBUNIT A"/>
    <property type="match status" value="1"/>
</dbReference>
<keyword evidence="3" id="KW-0560">Oxidoreductase</keyword>
<evidence type="ECO:0000313" key="7">
    <source>
        <dbReference type="Proteomes" id="UP000597507"/>
    </source>
</evidence>
<protein>
    <submittedName>
        <fullName evidence="6">Membrane protein</fullName>
    </submittedName>
</protein>
<dbReference type="PANTHER" id="PTHR43498:SF1">
    <property type="entry name" value="COB--COM HETERODISULFIDE REDUCTASE IRON-SULFUR SUBUNIT A"/>
    <property type="match status" value="1"/>
</dbReference>
<reference evidence="6 7" key="1">
    <citation type="journal article" date="2014" name="Int. J. Syst. Evol. Microbiol.">
        <title>Complete genome sequence of Corynebacterium casei LMG S-19264T (=DSM 44701T), isolated from a smear-ripened cheese.</title>
        <authorList>
            <consortium name="US DOE Joint Genome Institute (JGI-PGF)"/>
            <person name="Walter F."/>
            <person name="Albersmeier A."/>
            <person name="Kalinowski J."/>
            <person name="Ruckert C."/>
        </authorList>
    </citation>
    <scope>NUCLEOTIDE SEQUENCE [LARGE SCALE GENOMIC DNA]</scope>
    <source>
        <strain evidence="6 7">CGMCC 1.16330</strain>
    </source>
</reference>
<evidence type="ECO:0000256" key="5">
    <source>
        <dbReference type="ARBA" id="ARBA00023014"/>
    </source>
</evidence>
<evidence type="ECO:0000256" key="2">
    <source>
        <dbReference type="ARBA" id="ARBA00022723"/>
    </source>
</evidence>
<gene>
    <name evidence="6" type="ORF">GCM10010964_34670</name>
</gene>
<keyword evidence="7" id="KW-1185">Reference proteome</keyword>
<dbReference type="SUPFAM" id="SSF51905">
    <property type="entry name" value="FAD/NAD(P)-binding domain"/>
    <property type="match status" value="1"/>
</dbReference>
<proteinExistence type="predicted"/>
<dbReference type="GO" id="GO:0016491">
    <property type="term" value="F:oxidoreductase activity"/>
    <property type="evidence" value="ECO:0007669"/>
    <property type="project" value="UniProtKB-KW"/>
</dbReference>
<organism evidence="6 7">
    <name type="scientific">Caldovatus sediminis</name>
    <dbReference type="NCBI Taxonomy" id="2041189"/>
    <lineage>
        <taxon>Bacteria</taxon>
        <taxon>Pseudomonadati</taxon>
        <taxon>Pseudomonadota</taxon>
        <taxon>Alphaproteobacteria</taxon>
        <taxon>Acetobacterales</taxon>
        <taxon>Roseomonadaceae</taxon>
        <taxon>Caldovatus</taxon>
    </lineage>
</organism>
<sequence length="469" mass="49434">MEDGHGATASGSEVSPTLLEERLHTPVAGRYEVIVAGGGASGLVAAVAAARAGARTLLVEQQGCLGGTATASYVAQYIGFFNHDVQAVWGLPLELTRRIVQAGGSEGFARYILAEASASPIEIRNFPFNPEVVKWVADDWAAETGVEVLLRSSVVGPVMRERRVEGLVVEDIGGRRAYLAPVVVDATGDAAVAAKAGVEMQADLEGGRGMRQPHSLVFRLSNVDVARFRAIPRERKRAIALEGVRRGELYWESLSFMSTPGGTDAICLMSRIRGLDPLDPVQASEAERAGRRQVRGIVEFLRREVPGFEKALIAGIAARVGVRESRRIRGQYVLTQEDILGQVAFEDSVALGSGPMDIHDPGGTGIQLFMPPAPFEIPMRCLVPRDVEGLLVTGRSISATQEANGGARHMATAMALGQAAGAMAALAARGANSTRSIPAGAVQALLRREGAAYKVGDAVTRSAAAPATA</sequence>
<comment type="caution">
    <text evidence="6">The sequence shown here is derived from an EMBL/GenBank/DDBJ whole genome shotgun (WGS) entry which is preliminary data.</text>
</comment>
<dbReference type="InterPro" id="IPR039650">
    <property type="entry name" value="HdrA-like"/>
</dbReference>
<name>A0A8J3EDN0_9PROT</name>
<dbReference type="GO" id="GO:0051539">
    <property type="term" value="F:4 iron, 4 sulfur cluster binding"/>
    <property type="evidence" value="ECO:0007669"/>
    <property type="project" value="UniProtKB-KW"/>
</dbReference>
<dbReference type="AlphaFoldDB" id="A0A8J3EDN0"/>
<dbReference type="Proteomes" id="UP000597507">
    <property type="component" value="Unassembled WGS sequence"/>
</dbReference>
<keyword evidence="2" id="KW-0479">Metal-binding</keyword>
<accession>A0A8J3EDN0</accession>
<dbReference type="GO" id="GO:0046872">
    <property type="term" value="F:metal ion binding"/>
    <property type="evidence" value="ECO:0007669"/>
    <property type="project" value="UniProtKB-KW"/>
</dbReference>
<dbReference type="Gene3D" id="3.50.50.60">
    <property type="entry name" value="FAD/NAD(P)-binding domain"/>
    <property type="match status" value="1"/>
</dbReference>
<keyword evidence="4" id="KW-0408">Iron</keyword>
<dbReference type="EMBL" id="BMKS01000013">
    <property type="protein sequence ID" value="GGG44331.1"/>
    <property type="molecule type" value="Genomic_DNA"/>
</dbReference>
<evidence type="ECO:0000256" key="3">
    <source>
        <dbReference type="ARBA" id="ARBA00023002"/>
    </source>
</evidence>
<dbReference type="Pfam" id="PF12831">
    <property type="entry name" value="FAD_oxidored"/>
    <property type="match status" value="1"/>
</dbReference>